<evidence type="ECO:0000256" key="1">
    <source>
        <dbReference type="SAM" id="Phobius"/>
    </source>
</evidence>
<feature type="transmembrane region" description="Helical" evidence="1">
    <location>
        <begin position="41"/>
        <end position="66"/>
    </location>
</feature>
<accession>A0ABW0D2A6</accession>
<gene>
    <name evidence="2" type="ORF">ACFPN6_01985</name>
</gene>
<evidence type="ECO:0000313" key="2">
    <source>
        <dbReference type="EMBL" id="MFC5223386.1"/>
    </source>
</evidence>
<evidence type="ECO:0000313" key="3">
    <source>
        <dbReference type="Proteomes" id="UP001596156"/>
    </source>
</evidence>
<comment type="caution">
    <text evidence="2">The sequence shown here is derived from an EMBL/GenBank/DDBJ whole genome shotgun (WGS) entry which is preliminary data.</text>
</comment>
<dbReference type="Proteomes" id="UP001596156">
    <property type="component" value="Unassembled WGS sequence"/>
</dbReference>
<organism evidence="2 3">
    <name type="scientific">Streptomyces fimbriatus</name>
    <dbReference type="NCBI Taxonomy" id="68197"/>
    <lineage>
        <taxon>Bacteria</taxon>
        <taxon>Bacillati</taxon>
        <taxon>Actinomycetota</taxon>
        <taxon>Actinomycetes</taxon>
        <taxon>Kitasatosporales</taxon>
        <taxon>Streptomycetaceae</taxon>
        <taxon>Streptomyces</taxon>
    </lineage>
</organism>
<proteinExistence type="predicted"/>
<protein>
    <submittedName>
        <fullName evidence="2">Uncharacterized protein</fullName>
    </submittedName>
</protein>
<keyword evidence="1" id="KW-1133">Transmembrane helix</keyword>
<dbReference type="RefSeq" id="WP_252537744.1">
    <property type="nucleotide sequence ID" value="NZ_BAAASS010000003.1"/>
</dbReference>
<keyword evidence="3" id="KW-1185">Reference proteome</keyword>
<dbReference type="EMBL" id="JBHSKL010000003">
    <property type="protein sequence ID" value="MFC5223386.1"/>
    <property type="molecule type" value="Genomic_DNA"/>
</dbReference>
<reference evidence="3" key="1">
    <citation type="journal article" date="2019" name="Int. J. Syst. Evol. Microbiol.">
        <title>The Global Catalogue of Microorganisms (GCM) 10K type strain sequencing project: providing services to taxonomists for standard genome sequencing and annotation.</title>
        <authorList>
            <consortium name="The Broad Institute Genomics Platform"/>
            <consortium name="The Broad Institute Genome Sequencing Center for Infectious Disease"/>
            <person name="Wu L."/>
            <person name="Ma J."/>
        </authorList>
    </citation>
    <scope>NUCLEOTIDE SEQUENCE [LARGE SCALE GENOMIC DNA]</scope>
    <source>
        <strain evidence="3">CCM 8479</strain>
    </source>
</reference>
<sequence length="67" mass="6387">MSVQVFMVLVGCALAVLFGALAGIGAGYLARRDGASYPAAVGRAAAAFAATLMLATAVTAALGGLAG</sequence>
<feature type="transmembrane region" description="Helical" evidence="1">
    <location>
        <begin position="6"/>
        <end position="29"/>
    </location>
</feature>
<name>A0ABW0D2A6_STRFI</name>
<keyword evidence="1" id="KW-0812">Transmembrane</keyword>
<keyword evidence="1" id="KW-0472">Membrane</keyword>